<gene>
    <name evidence="1" type="ORF">TMSB3V08_LOCUS11192</name>
</gene>
<dbReference type="EMBL" id="OB797766">
    <property type="protein sequence ID" value="CAD7434541.1"/>
    <property type="molecule type" value="Genomic_DNA"/>
</dbReference>
<reference evidence="1" key="1">
    <citation type="submission" date="2020-11" db="EMBL/GenBank/DDBJ databases">
        <authorList>
            <person name="Tran Van P."/>
        </authorList>
    </citation>
    <scope>NUCLEOTIDE SEQUENCE</scope>
</reference>
<organism evidence="1">
    <name type="scientific">Timema monikensis</name>
    <dbReference type="NCBI Taxonomy" id="170555"/>
    <lineage>
        <taxon>Eukaryota</taxon>
        <taxon>Metazoa</taxon>
        <taxon>Ecdysozoa</taxon>
        <taxon>Arthropoda</taxon>
        <taxon>Hexapoda</taxon>
        <taxon>Insecta</taxon>
        <taxon>Pterygota</taxon>
        <taxon>Neoptera</taxon>
        <taxon>Polyneoptera</taxon>
        <taxon>Phasmatodea</taxon>
        <taxon>Timematodea</taxon>
        <taxon>Timematoidea</taxon>
        <taxon>Timematidae</taxon>
        <taxon>Timema</taxon>
    </lineage>
</organism>
<dbReference type="AlphaFoldDB" id="A0A7R9EIB3"/>
<protein>
    <submittedName>
        <fullName evidence="1">Uncharacterized protein</fullName>
    </submittedName>
</protein>
<evidence type="ECO:0000313" key="1">
    <source>
        <dbReference type="EMBL" id="CAD7434541.1"/>
    </source>
</evidence>
<accession>A0A7R9EIB3</accession>
<name>A0A7R9EIB3_9NEOP</name>
<proteinExistence type="predicted"/>
<sequence length="88" mass="10411">MPSISGTVLIEAAQRRRLEDPLLHGNCHKEEWKFLVLIEMPMELLKPFHDHRGELTEVHMRDWEQIMSPEPFPHFPEHPHLLPSLFSP</sequence>